<feature type="non-terminal residue" evidence="1">
    <location>
        <position position="1"/>
    </location>
</feature>
<evidence type="ECO:0000313" key="2">
    <source>
        <dbReference type="Proteomes" id="UP000016931"/>
    </source>
</evidence>
<dbReference type="EMBL" id="KB456261">
    <property type="protein sequence ID" value="EMF15645.1"/>
    <property type="molecule type" value="Genomic_DNA"/>
</dbReference>
<evidence type="ECO:0008006" key="3">
    <source>
        <dbReference type="Google" id="ProtNLM"/>
    </source>
</evidence>
<dbReference type="OrthoDB" id="1681765at2759"/>
<sequence>NTTIYLILRNPKFSYFKGALGTLDSIYINAVIPEERQSACNFLYTLVSYEGSANDRTVVNRAFRVRGLRILEGRYYLADSSYLPKDNRLLVLY</sequence>
<dbReference type="eggNOG" id="ENOG502TDDN">
    <property type="taxonomic scope" value="Eukaryota"/>
</dbReference>
<accession>M3DC58</accession>
<reference evidence="1 2" key="1">
    <citation type="journal article" date="2012" name="PLoS Pathog.">
        <title>Diverse lifestyles and strategies of plant pathogenesis encoded in the genomes of eighteen Dothideomycetes fungi.</title>
        <authorList>
            <person name="Ohm R.A."/>
            <person name="Feau N."/>
            <person name="Henrissat B."/>
            <person name="Schoch C.L."/>
            <person name="Horwitz B.A."/>
            <person name="Barry K.W."/>
            <person name="Condon B.J."/>
            <person name="Copeland A.C."/>
            <person name="Dhillon B."/>
            <person name="Glaser F."/>
            <person name="Hesse C.N."/>
            <person name="Kosti I."/>
            <person name="LaButti K."/>
            <person name="Lindquist E.A."/>
            <person name="Lucas S."/>
            <person name="Salamov A.A."/>
            <person name="Bradshaw R.E."/>
            <person name="Ciuffetti L."/>
            <person name="Hamelin R.C."/>
            <person name="Kema G.H.J."/>
            <person name="Lawrence C."/>
            <person name="Scott J.A."/>
            <person name="Spatafora J.W."/>
            <person name="Turgeon B.G."/>
            <person name="de Wit P.J.G.M."/>
            <person name="Zhong S."/>
            <person name="Goodwin S.B."/>
            <person name="Grigoriev I.V."/>
        </authorList>
    </citation>
    <scope>NUCLEOTIDE SEQUENCE [LARGE SCALE GENOMIC DNA]</scope>
    <source>
        <strain evidence="1 2">SO2202</strain>
    </source>
</reference>
<organism evidence="1 2">
    <name type="scientific">Sphaerulina musiva (strain SO2202)</name>
    <name type="common">Poplar stem canker fungus</name>
    <name type="synonym">Septoria musiva</name>
    <dbReference type="NCBI Taxonomy" id="692275"/>
    <lineage>
        <taxon>Eukaryota</taxon>
        <taxon>Fungi</taxon>
        <taxon>Dikarya</taxon>
        <taxon>Ascomycota</taxon>
        <taxon>Pezizomycotina</taxon>
        <taxon>Dothideomycetes</taxon>
        <taxon>Dothideomycetidae</taxon>
        <taxon>Mycosphaerellales</taxon>
        <taxon>Mycosphaerellaceae</taxon>
        <taxon>Sphaerulina</taxon>
    </lineage>
</organism>
<gene>
    <name evidence="1" type="ORF">SEPMUDRAFT_123888</name>
</gene>
<evidence type="ECO:0000313" key="1">
    <source>
        <dbReference type="EMBL" id="EMF15645.1"/>
    </source>
</evidence>
<dbReference type="STRING" id="692275.M3DC58"/>
<name>M3DC58_SPHMS</name>
<dbReference type="RefSeq" id="XP_016763766.1">
    <property type="nucleotide sequence ID" value="XM_016901869.1"/>
</dbReference>
<protein>
    <recommendedName>
        <fullName evidence="3">DDE Tnp4 domain-containing protein</fullName>
    </recommendedName>
</protein>
<keyword evidence="2" id="KW-1185">Reference proteome</keyword>
<dbReference type="AlphaFoldDB" id="M3DC58"/>
<dbReference type="HOGENOM" id="CLU_2405511_0_0_1"/>
<dbReference type="Proteomes" id="UP000016931">
    <property type="component" value="Unassembled WGS sequence"/>
</dbReference>
<proteinExistence type="predicted"/>
<dbReference type="GeneID" id="27899006"/>